<protein>
    <submittedName>
        <fullName evidence="1">Uncharacterized protein</fullName>
    </submittedName>
</protein>
<gene>
    <name evidence="1" type="ORF">MLD38_002169</name>
</gene>
<evidence type="ECO:0000313" key="2">
    <source>
        <dbReference type="Proteomes" id="UP001057402"/>
    </source>
</evidence>
<accession>A0ACB9SFM7</accession>
<dbReference type="EMBL" id="CM042880">
    <property type="protein sequence ID" value="KAI4390010.1"/>
    <property type="molecule type" value="Genomic_DNA"/>
</dbReference>
<organism evidence="1 2">
    <name type="scientific">Melastoma candidum</name>
    <dbReference type="NCBI Taxonomy" id="119954"/>
    <lineage>
        <taxon>Eukaryota</taxon>
        <taxon>Viridiplantae</taxon>
        <taxon>Streptophyta</taxon>
        <taxon>Embryophyta</taxon>
        <taxon>Tracheophyta</taxon>
        <taxon>Spermatophyta</taxon>
        <taxon>Magnoliopsida</taxon>
        <taxon>eudicotyledons</taxon>
        <taxon>Gunneridae</taxon>
        <taxon>Pentapetalae</taxon>
        <taxon>rosids</taxon>
        <taxon>malvids</taxon>
        <taxon>Myrtales</taxon>
        <taxon>Melastomataceae</taxon>
        <taxon>Melastomatoideae</taxon>
        <taxon>Melastomateae</taxon>
        <taxon>Melastoma</taxon>
    </lineage>
</organism>
<keyword evidence="2" id="KW-1185">Reference proteome</keyword>
<reference evidence="2" key="1">
    <citation type="journal article" date="2023" name="Front. Plant Sci.">
        <title>Chromosomal-level genome assembly of Melastoma candidum provides insights into trichome evolution.</title>
        <authorList>
            <person name="Zhong Y."/>
            <person name="Wu W."/>
            <person name="Sun C."/>
            <person name="Zou P."/>
            <person name="Liu Y."/>
            <person name="Dai S."/>
            <person name="Zhou R."/>
        </authorList>
    </citation>
    <scope>NUCLEOTIDE SEQUENCE [LARGE SCALE GENOMIC DNA]</scope>
</reference>
<proteinExistence type="predicted"/>
<evidence type="ECO:0000313" key="1">
    <source>
        <dbReference type="EMBL" id="KAI4390010.1"/>
    </source>
</evidence>
<sequence>MAYIKKCKELKQVVEKEQRQPADAARIEAGHALIKSLSTQLKISLRVADTISDRIIKLMDEELWTCFCQLMHGWLEMWRVNTECHRRQGQAIAEVTAEESRQKQLAAGAATRSYADCLKGPLWT</sequence>
<comment type="caution">
    <text evidence="1">The sequence shown here is derived from an EMBL/GenBank/DDBJ whole genome shotgun (WGS) entry which is preliminary data.</text>
</comment>
<name>A0ACB9SFM7_9MYRT</name>
<dbReference type="Proteomes" id="UP001057402">
    <property type="component" value="Chromosome 1"/>
</dbReference>